<dbReference type="AlphaFoldDB" id="B3S483"/>
<dbReference type="InParanoid" id="B3S483"/>
<dbReference type="EMBL" id="DS985249">
    <property type="protein sequence ID" value="EDV22600.1"/>
    <property type="molecule type" value="Genomic_DNA"/>
</dbReference>
<dbReference type="PhylomeDB" id="B3S483"/>
<accession>B3S483</accession>
<dbReference type="InterPro" id="IPR040687">
    <property type="entry name" value="DUF5586"/>
</dbReference>
<proteinExistence type="predicted"/>
<dbReference type="RefSeq" id="XP_002115144.1">
    <property type="nucleotide sequence ID" value="XM_002115108.1"/>
</dbReference>
<dbReference type="PANTHER" id="PTHR32000:SF3">
    <property type="entry name" value="RIKEN CDNA A830018L16 GENE"/>
    <property type="match status" value="1"/>
</dbReference>
<sequence>MASNVNIELYLEKHRISSVLEDLMQKIVRETPPDPIKFMIRNLQKLDDKSKGSQDSYQGWGSIQPQQTGSGPSQHKKSRGTPLGTLTKITPPRICHGKSSDFRLNNTTYSQDWQTVGLTDGNAVGSRSRDYNRPWLSGTKTSSHKVNQSDSFKTRKGYSDDGEQDIDNQNYKLFDKSSKGDPLNAFFSQTSMTSSTTSNLEYKKFTGSDSLLSDELKNHGKYYDDLSTPTTSIDKQRAARYQQVKLLKSNHKKQLQELVNQEGNRIENQSYHQQSFINDDEYDDSHELLGNISIGYYDSKKKLSLTSEDSAALAEEGVTRVRNRRLNAPVATRKAINRQGGLNMQSIIQGQFNRMIEHKDPQENLKEQDDEDYEITTARSQVSDTNSLSHIISQPLWKSNQDDDAFSTTSGSRAVQSSVFDQGRYGYRSAEDFAQSTNTARTDYTPDQESSRPDDRQISSRSESNPINRLDSTRTFTFEDNSRHVWRKTQSEVDDTDVSEAGWAPTSNEHFPIERGNHEIVDKGSSTIGKITSYLTICYFKYLKSETQTY</sequence>
<gene>
    <name evidence="2" type="ORF">TRIADDRAFT_64150</name>
</gene>
<evidence type="ECO:0000313" key="3">
    <source>
        <dbReference type="Proteomes" id="UP000009022"/>
    </source>
</evidence>
<dbReference type="PANTHER" id="PTHR32000">
    <property type="entry name" value="SIMILAR TO HYPOTHETICAL PROTEIN"/>
    <property type="match status" value="1"/>
</dbReference>
<dbReference type="OrthoDB" id="9945857at2759"/>
<dbReference type="Pfam" id="PF17824">
    <property type="entry name" value="DUF5586"/>
    <property type="match status" value="1"/>
</dbReference>
<evidence type="ECO:0000256" key="1">
    <source>
        <dbReference type="SAM" id="MobiDB-lite"/>
    </source>
</evidence>
<dbReference type="KEGG" id="tad:TRIADDRAFT_64150"/>
<feature type="region of interest" description="Disordered" evidence="1">
    <location>
        <begin position="117"/>
        <end position="166"/>
    </location>
</feature>
<dbReference type="GeneID" id="6756167"/>
<protein>
    <submittedName>
        <fullName evidence="2">Uncharacterized protein</fullName>
    </submittedName>
</protein>
<reference evidence="2 3" key="1">
    <citation type="journal article" date="2008" name="Nature">
        <title>The Trichoplax genome and the nature of placozoans.</title>
        <authorList>
            <person name="Srivastava M."/>
            <person name="Begovic E."/>
            <person name="Chapman J."/>
            <person name="Putnam N.H."/>
            <person name="Hellsten U."/>
            <person name="Kawashima T."/>
            <person name="Kuo A."/>
            <person name="Mitros T."/>
            <person name="Salamov A."/>
            <person name="Carpenter M.L."/>
            <person name="Signorovitch A.Y."/>
            <person name="Moreno M.A."/>
            <person name="Kamm K."/>
            <person name="Grimwood J."/>
            <person name="Schmutz J."/>
            <person name="Shapiro H."/>
            <person name="Grigoriev I.V."/>
            <person name="Buss L.W."/>
            <person name="Schierwater B."/>
            <person name="Dellaporta S.L."/>
            <person name="Rokhsar D.S."/>
        </authorList>
    </citation>
    <scope>NUCLEOTIDE SEQUENCE [LARGE SCALE GENOMIC DNA]</scope>
    <source>
        <strain evidence="2 3">Grell-BS-1999</strain>
    </source>
</reference>
<dbReference type="Proteomes" id="UP000009022">
    <property type="component" value="Unassembled WGS sequence"/>
</dbReference>
<dbReference type="CTD" id="6756167"/>
<name>B3S483_TRIAD</name>
<feature type="region of interest" description="Disordered" evidence="1">
    <location>
        <begin position="47"/>
        <end position="101"/>
    </location>
</feature>
<dbReference type="SUPFAM" id="SSF47391">
    <property type="entry name" value="Dimerization-anchoring domain of cAMP-dependent PK regulatory subunit"/>
    <property type="match status" value="1"/>
</dbReference>
<keyword evidence="3" id="KW-1185">Reference proteome</keyword>
<feature type="region of interest" description="Disordered" evidence="1">
    <location>
        <begin position="430"/>
        <end position="473"/>
    </location>
</feature>
<feature type="compositionally biased region" description="Polar residues" evidence="1">
    <location>
        <begin position="434"/>
        <end position="448"/>
    </location>
</feature>
<feature type="compositionally biased region" description="Polar residues" evidence="1">
    <location>
        <begin position="53"/>
        <end position="73"/>
    </location>
</feature>
<dbReference type="CDD" id="cd22980">
    <property type="entry name" value="DD_VEST1"/>
    <property type="match status" value="1"/>
</dbReference>
<organism evidence="2 3">
    <name type="scientific">Trichoplax adhaerens</name>
    <name type="common">Trichoplax reptans</name>
    <dbReference type="NCBI Taxonomy" id="10228"/>
    <lineage>
        <taxon>Eukaryota</taxon>
        <taxon>Metazoa</taxon>
        <taxon>Placozoa</taxon>
        <taxon>Uniplacotomia</taxon>
        <taxon>Trichoplacea</taxon>
        <taxon>Trichoplacidae</taxon>
        <taxon>Trichoplax</taxon>
    </lineage>
</organism>
<dbReference type="Gene3D" id="1.20.890.10">
    <property type="entry name" value="cAMP-dependent protein kinase regulatory subunit, dimerization-anchoring domain"/>
    <property type="match status" value="1"/>
</dbReference>
<dbReference type="HOGENOM" id="CLU_495531_0_0_1"/>
<feature type="compositionally biased region" description="Polar residues" evidence="1">
    <location>
        <begin position="138"/>
        <end position="151"/>
    </location>
</feature>
<feature type="compositionally biased region" description="Basic and acidic residues" evidence="1">
    <location>
        <begin position="449"/>
        <end position="458"/>
    </location>
</feature>
<evidence type="ECO:0000313" key="2">
    <source>
        <dbReference type="EMBL" id="EDV22600.1"/>
    </source>
</evidence>